<dbReference type="InterPro" id="IPR047867">
    <property type="entry name" value="Ribosomal_uL22_bac/org-type"/>
</dbReference>
<dbReference type="PROSITE" id="PS00464">
    <property type="entry name" value="RIBOSOMAL_L22"/>
    <property type="match status" value="1"/>
</dbReference>
<organism evidence="12 13">
    <name type="scientific">Luteolibacter algae</name>
    <dbReference type="NCBI Taxonomy" id="454151"/>
    <lineage>
        <taxon>Bacteria</taxon>
        <taxon>Pseudomonadati</taxon>
        <taxon>Verrucomicrobiota</taxon>
        <taxon>Verrucomicrobiia</taxon>
        <taxon>Verrucomicrobiales</taxon>
        <taxon>Verrucomicrobiaceae</taxon>
        <taxon>Luteolibacter</taxon>
    </lineage>
</organism>
<evidence type="ECO:0000256" key="2">
    <source>
        <dbReference type="ARBA" id="ARBA00022730"/>
    </source>
</evidence>
<dbReference type="Pfam" id="PF00237">
    <property type="entry name" value="Ribosomal_L22"/>
    <property type="match status" value="1"/>
</dbReference>
<dbReference type="SUPFAM" id="SSF54843">
    <property type="entry name" value="Ribosomal protein L22"/>
    <property type="match status" value="1"/>
</dbReference>
<dbReference type="EMBL" id="JBHUIT010000001">
    <property type="protein sequence ID" value="MFD2255263.1"/>
    <property type="molecule type" value="Genomic_DNA"/>
</dbReference>
<evidence type="ECO:0000256" key="9">
    <source>
        <dbReference type="RuleBase" id="RU004006"/>
    </source>
</evidence>
<keyword evidence="5 7" id="KW-0687">Ribonucleoprotein</keyword>
<keyword evidence="4 7" id="KW-0689">Ribosomal protein</keyword>
<dbReference type="RefSeq" id="WP_386817924.1">
    <property type="nucleotide sequence ID" value="NZ_JBHUIT010000001.1"/>
</dbReference>
<dbReference type="InterPro" id="IPR001063">
    <property type="entry name" value="Ribosomal_uL22"/>
</dbReference>
<keyword evidence="13" id="KW-1185">Reference proteome</keyword>
<dbReference type="InterPro" id="IPR036394">
    <property type="entry name" value="Ribosomal_uL22_sf"/>
</dbReference>
<name>A0ABW5D2I4_9BACT</name>
<evidence type="ECO:0000313" key="13">
    <source>
        <dbReference type="Proteomes" id="UP001597375"/>
    </source>
</evidence>
<evidence type="ECO:0000256" key="1">
    <source>
        <dbReference type="ARBA" id="ARBA00009451"/>
    </source>
</evidence>
<proteinExistence type="inferred from homology"/>
<comment type="caution">
    <text evidence="12">The sequence shown here is derived from an EMBL/GenBank/DDBJ whole genome shotgun (WGS) entry which is preliminary data.</text>
</comment>
<dbReference type="PANTHER" id="PTHR13501">
    <property type="entry name" value="CHLOROPLAST 50S RIBOSOMAL PROTEIN L22-RELATED"/>
    <property type="match status" value="1"/>
</dbReference>
<evidence type="ECO:0000256" key="6">
    <source>
        <dbReference type="ARBA" id="ARBA00035207"/>
    </source>
</evidence>
<dbReference type="CDD" id="cd00336">
    <property type="entry name" value="Ribosomal_L22"/>
    <property type="match status" value="1"/>
</dbReference>
<dbReference type="PANTHER" id="PTHR13501:SF8">
    <property type="entry name" value="LARGE RIBOSOMAL SUBUNIT PROTEIN UL22M"/>
    <property type="match status" value="1"/>
</dbReference>
<keyword evidence="3 7" id="KW-0694">RNA-binding</keyword>
<evidence type="ECO:0000256" key="5">
    <source>
        <dbReference type="ARBA" id="ARBA00023274"/>
    </source>
</evidence>
<evidence type="ECO:0000256" key="8">
    <source>
        <dbReference type="RuleBase" id="RU004005"/>
    </source>
</evidence>
<evidence type="ECO:0000256" key="7">
    <source>
        <dbReference type="HAMAP-Rule" id="MF_01331"/>
    </source>
</evidence>
<keyword evidence="2 7" id="KW-0699">rRNA-binding</keyword>
<reference evidence="13" key="1">
    <citation type="journal article" date="2019" name="Int. J. Syst. Evol. Microbiol.">
        <title>The Global Catalogue of Microorganisms (GCM) 10K type strain sequencing project: providing services to taxonomists for standard genome sequencing and annotation.</title>
        <authorList>
            <consortium name="The Broad Institute Genomics Platform"/>
            <consortium name="The Broad Institute Genome Sequencing Center for Infectious Disease"/>
            <person name="Wu L."/>
            <person name="Ma J."/>
        </authorList>
    </citation>
    <scope>NUCLEOTIDE SEQUENCE [LARGE SCALE GENOMIC DNA]</scope>
    <source>
        <strain evidence="13">CGMCC 4.7106</strain>
    </source>
</reference>
<evidence type="ECO:0000256" key="4">
    <source>
        <dbReference type="ARBA" id="ARBA00022980"/>
    </source>
</evidence>
<feature type="compositionally biased region" description="Basic residues" evidence="11">
    <location>
        <begin position="114"/>
        <end position="123"/>
    </location>
</feature>
<dbReference type="NCBIfam" id="TIGR01044">
    <property type="entry name" value="rplV_bact"/>
    <property type="match status" value="1"/>
</dbReference>
<accession>A0ABW5D2I4</accession>
<feature type="region of interest" description="Disordered" evidence="11">
    <location>
        <begin position="109"/>
        <end position="136"/>
    </location>
</feature>
<sequence>MEVTSTTKFVRLSPKKARDVAREIQGLPVSNALDILTFTPKKAAQLIGKTLKTAIADAENNFSLDTNSLMIKEAVIGAGPTMRRFKPRAKGSAGAIIKRTSHISITLVGAPPEKKKRAPKKAAAKKEAPAAEEATA</sequence>
<dbReference type="InterPro" id="IPR005727">
    <property type="entry name" value="Ribosomal_uL22_bac/chlpt-type"/>
</dbReference>
<comment type="similarity">
    <text evidence="1 7 8">Belongs to the universal ribosomal protein uL22 family.</text>
</comment>
<dbReference type="Proteomes" id="UP001597375">
    <property type="component" value="Unassembled WGS sequence"/>
</dbReference>
<dbReference type="InterPro" id="IPR018260">
    <property type="entry name" value="Ribosomal_uL22_CS"/>
</dbReference>
<evidence type="ECO:0000313" key="12">
    <source>
        <dbReference type="EMBL" id="MFD2255263.1"/>
    </source>
</evidence>
<dbReference type="HAMAP" id="MF_01331_B">
    <property type="entry name" value="Ribosomal_uL22_B"/>
    <property type="match status" value="1"/>
</dbReference>
<gene>
    <name evidence="7 12" type="primary">rplV</name>
    <name evidence="12" type="ORF">ACFSSA_01120</name>
</gene>
<dbReference type="Gene3D" id="3.90.470.10">
    <property type="entry name" value="Ribosomal protein L22/L17"/>
    <property type="match status" value="1"/>
</dbReference>
<protein>
    <recommendedName>
        <fullName evidence="6 7">Large ribosomal subunit protein uL22</fullName>
    </recommendedName>
</protein>
<comment type="subunit">
    <text evidence="7 9">Part of the 50S ribosomal subunit.</text>
</comment>
<evidence type="ECO:0000256" key="3">
    <source>
        <dbReference type="ARBA" id="ARBA00022884"/>
    </source>
</evidence>
<dbReference type="GO" id="GO:0005840">
    <property type="term" value="C:ribosome"/>
    <property type="evidence" value="ECO:0007669"/>
    <property type="project" value="UniProtKB-KW"/>
</dbReference>
<evidence type="ECO:0000256" key="11">
    <source>
        <dbReference type="SAM" id="MobiDB-lite"/>
    </source>
</evidence>
<comment type="function">
    <text evidence="7">The globular domain of the protein is located near the polypeptide exit tunnel on the outside of the subunit, while an extended beta-hairpin is found that lines the wall of the exit tunnel in the center of the 70S ribosome.</text>
</comment>
<evidence type="ECO:0000256" key="10">
    <source>
        <dbReference type="RuleBase" id="RU004008"/>
    </source>
</evidence>
<comment type="function">
    <text evidence="7 10">This protein binds specifically to 23S rRNA; its binding is stimulated by other ribosomal proteins, e.g., L4, L17, and L20. It is important during the early stages of 50S assembly. It makes multiple contacts with different domains of the 23S rRNA in the assembled 50S subunit and ribosome.</text>
</comment>